<proteinExistence type="predicted"/>
<dbReference type="EMBL" id="MT141995">
    <property type="protein sequence ID" value="QJA73006.1"/>
    <property type="molecule type" value="Genomic_DNA"/>
</dbReference>
<accession>A0A6M3JSP0</accession>
<dbReference type="AlphaFoldDB" id="A0A6M3JSP0"/>
<sequence length="108" mass="12468">MEGQIGVLYQNGNQVAGVYDWEVSLAFDSTVRKGWEEVKSIKHITSMSYWLVEKPQGNLYDIELYQKVEGQLILMDKGTIAINLPDTETLDRRLYAPLNLIWKNPSEY</sequence>
<protein>
    <submittedName>
        <fullName evidence="1">Uncharacterized protein</fullName>
    </submittedName>
</protein>
<evidence type="ECO:0000313" key="1">
    <source>
        <dbReference type="EMBL" id="QJA73006.1"/>
    </source>
</evidence>
<reference evidence="1" key="1">
    <citation type="submission" date="2020-03" db="EMBL/GenBank/DDBJ databases">
        <title>The deep terrestrial virosphere.</title>
        <authorList>
            <person name="Holmfeldt K."/>
            <person name="Nilsson E."/>
            <person name="Simone D."/>
            <person name="Lopez-Fernandez M."/>
            <person name="Wu X."/>
            <person name="de Brujin I."/>
            <person name="Lundin D."/>
            <person name="Andersson A."/>
            <person name="Bertilsson S."/>
            <person name="Dopson M."/>
        </authorList>
    </citation>
    <scope>NUCLEOTIDE SEQUENCE</scope>
    <source>
        <strain evidence="1">MM415A02528</strain>
    </source>
</reference>
<gene>
    <name evidence="1" type="ORF">MM415A02528_0003</name>
</gene>
<name>A0A6M3JSP0_9ZZZZ</name>
<organism evidence="1">
    <name type="scientific">viral metagenome</name>
    <dbReference type="NCBI Taxonomy" id="1070528"/>
    <lineage>
        <taxon>unclassified sequences</taxon>
        <taxon>metagenomes</taxon>
        <taxon>organismal metagenomes</taxon>
    </lineage>
</organism>